<proteinExistence type="predicted"/>
<reference evidence="1 2" key="1">
    <citation type="submission" date="2016-11" db="EMBL/GenBank/DDBJ databases">
        <authorList>
            <person name="Jaros S."/>
            <person name="Januszkiewicz K."/>
            <person name="Wedrychowicz H."/>
        </authorList>
    </citation>
    <scope>NUCLEOTIDE SEQUENCE [LARGE SCALE GENOMIC DNA]</scope>
    <source>
        <strain evidence="1 2">DSM 24574</strain>
    </source>
</reference>
<dbReference type="STRING" id="947013.SAMN04488109_3350"/>
<gene>
    <name evidence="1" type="ORF">SAMN04488109_3350</name>
</gene>
<keyword evidence="2" id="KW-1185">Reference proteome</keyword>
<accession>A0A1M5RF23</accession>
<dbReference type="Proteomes" id="UP000184212">
    <property type="component" value="Unassembled WGS sequence"/>
</dbReference>
<protein>
    <submittedName>
        <fullName evidence="1">Uncharacterized protein</fullName>
    </submittedName>
</protein>
<evidence type="ECO:0000313" key="1">
    <source>
        <dbReference type="EMBL" id="SHH24686.1"/>
    </source>
</evidence>
<dbReference type="AlphaFoldDB" id="A0A1M5RF23"/>
<evidence type="ECO:0000313" key="2">
    <source>
        <dbReference type="Proteomes" id="UP000184212"/>
    </source>
</evidence>
<organism evidence="1 2">
    <name type="scientific">Chryseolinea serpens</name>
    <dbReference type="NCBI Taxonomy" id="947013"/>
    <lineage>
        <taxon>Bacteria</taxon>
        <taxon>Pseudomonadati</taxon>
        <taxon>Bacteroidota</taxon>
        <taxon>Cytophagia</taxon>
        <taxon>Cytophagales</taxon>
        <taxon>Fulvivirgaceae</taxon>
        <taxon>Chryseolinea</taxon>
    </lineage>
</organism>
<dbReference type="EMBL" id="FQWQ01000002">
    <property type="protein sequence ID" value="SHH24686.1"/>
    <property type="molecule type" value="Genomic_DNA"/>
</dbReference>
<name>A0A1M5RF23_9BACT</name>
<sequence length="99" mass="11709">MFFLILSLPHSKTKKGMGQIERDLALKTICGGVYHMFTTYKKFEILDRDWEMLCSYLKSTEQVYGVEMEKKGFVITTRSFRLRYVHSDFGDRSVEIFYA</sequence>